<evidence type="ECO:0000256" key="2">
    <source>
        <dbReference type="ARBA" id="ARBA00022679"/>
    </source>
</evidence>
<protein>
    <recommendedName>
        <fullName evidence="3">Sulfotransferase</fullName>
        <ecNumber evidence="3">2.8.2.-</ecNumber>
    </recommendedName>
</protein>
<dbReference type="EMBL" id="JAMZMK010006453">
    <property type="protein sequence ID" value="KAI7748834.1"/>
    <property type="molecule type" value="Genomic_DNA"/>
</dbReference>
<keyword evidence="2 3" id="KW-0808">Transferase</keyword>
<dbReference type="InterPro" id="IPR027417">
    <property type="entry name" value="P-loop_NTPase"/>
</dbReference>
<evidence type="ECO:0000313" key="5">
    <source>
        <dbReference type="EMBL" id="KAI7748834.1"/>
    </source>
</evidence>
<reference evidence="5" key="1">
    <citation type="submission" date="2022-06" db="EMBL/GenBank/DDBJ databases">
        <title>Uncovering the hologenomic basis of an extraordinary plant invasion.</title>
        <authorList>
            <person name="Bieker V.C."/>
            <person name="Martin M.D."/>
            <person name="Gilbert T."/>
            <person name="Hodgins K."/>
            <person name="Battlay P."/>
            <person name="Petersen B."/>
            <person name="Wilson J."/>
        </authorList>
    </citation>
    <scope>NUCLEOTIDE SEQUENCE</scope>
    <source>
        <strain evidence="5">AA19_3_7</strain>
        <tissue evidence="5">Leaf</tissue>
    </source>
</reference>
<dbReference type="Gene3D" id="3.40.50.300">
    <property type="entry name" value="P-loop containing nucleotide triphosphate hydrolases"/>
    <property type="match status" value="1"/>
</dbReference>
<dbReference type="Pfam" id="PF00685">
    <property type="entry name" value="Sulfotransfer_1"/>
    <property type="match status" value="1"/>
</dbReference>
<comment type="similarity">
    <text evidence="1 3">Belongs to the sulfotransferase 1 family.</text>
</comment>
<organism evidence="5 6">
    <name type="scientific">Ambrosia artemisiifolia</name>
    <name type="common">Common ragweed</name>
    <dbReference type="NCBI Taxonomy" id="4212"/>
    <lineage>
        <taxon>Eukaryota</taxon>
        <taxon>Viridiplantae</taxon>
        <taxon>Streptophyta</taxon>
        <taxon>Embryophyta</taxon>
        <taxon>Tracheophyta</taxon>
        <taxon>Spermatophyta</taxon>
        <taxon>Magnoliopsida</taxon>
        <taxon>eudicotyledons</taxon>
        <taxon>Gunneridae</taxon>
        <taxon>Pentapetalae</taxon>
        <taxon>asterids</taxon>
        <taxon>campanulids</taxon>
        <taxon>Asterales</taxon>
        <taxon>Asteraceae</taxon>
        <taxon>Asteroideae</taxon>
        <taxon>Heliantheae alliance</taxon>
        <taxon>Heliantheae</taxon>
        <taxon>Ambrosia</taxon>
    </lineage>
</organism>
<proteinExistence type="inferred from homology"/>
<accession>A0AAD5CXK8</accession>
<dbReference type="Proteomes" id="UP001206925">
    <property type="component" value="Unassembled WGS sequence"/>
</dbReference>
<dbReference type="AlphaFoldDB" id="A0AAD5CXK8"/>
<dbReference type="SUPFAM" id="SSF52540">
    <property type="entry name" value="P-loop containing nucleoside triphosphate hydrolases"/>
    <property type="match status" value="1"/>
</dbReference>
<sequence length="319" mass="37199">MEATRTQLGYARDIEEMIKTLPQHTCSWLKGKSTLFKYQDFWSYEEIIKEVVLAQQSLKAHPTDVFLCSYPKSGTTWLKALVFAIITREKFDESNSPLLTTMPHNCIPFLEVELEQTIASQGNSSFVATHLPYNSLPKSILASNCKMVYIYRNVKDVIVSYYHMAREAVKLPMEDAPFEEAFDEFYHGFSVYGPHWDHILGYWKASMERREIIFFLKYEDLKKEPSINVKKLAEFIGYPFTIEEEKAGVIESIIKLCSFENLSNLEVNKNGYANEMIENRLFFRKAKDEDWKNYFTDEMIEKIDNLIYEKLGAIGLVLK</sequence>
<dbReference type="InterPro" id="IPR000863">
    <property type="entry name" value="Sulfotransferase_dom"/>
</dbReference>
<evidence type="ECO:0000259" key="4">
    <source>
        <dbReference type="Pfam" id="PF00685"/>
    </source>
</evidence>
<feature type="domain" description="Sulfotransferase" evidence="4">
    <location>
        <begin position="62"/>
        <end position="313"/>
    </location>
</feature>
<evidence type="ECO:0000256" key="3">
    <source>
        <dbReference type="RuleBase" id="RU361155"/>
    </source>
</evidence>
<comment type="caution">
    <text evidence="5">The sequence shown here is derived from an EMBL/GenBank/DDBJ whole genome shotgun (WGS) entry which is preliminary data.</text>
</comment>
<dbReference type="EC" id="2.8.2.-" evidence="3"/>
<keyword evidence="6" id="KW-1185">Reference proteome</keyword>
<dbReference type="PANTHER" id="PTHR11783">
    <property type="entry name" value="SULFOTRANSFERASE SULT"/>
    <property type="match status" value="1"/>
</dbReference>
<evidence type="ECO:0000313" key="6">
    <source>
        <dbReference type="Proteomes" id="UP001206925"/>
    </source>
</evidence>
<name>A0AAD5CXK8_AMBAR</name>
<evidence type="ECO:0000256" key="1">
    <source>
        <dbReference type="ARBA" id="ARBA00005771"/>
    </source>
</evidence>
<gene>
    <name evidence="5" type="ORF">M8C21_024921</name>
</gene>
<dbReference type="GO" id="GO:0008146">
    <property type="term" value="F:sulfotransferase activity"/>
    <property type="evidence" value="ECO:0007669"/>
    <property type="project" value="InterPro"/>
</dbReference>